<feature type="region of interest" description="Disordered" evidence="1">
    <location>
        <begin position="60"/>
        <end position="92"/>
    </location>
</feature>
<evidence type="ECO:0000256" key="1">
    <source>
        <dbReference type="SAM" id="MobiDB-lite"/>
    </source>
</evidence>
<dbReference type="EMBL" id="JARK01000163">
    <property type="protein sequence ID" value="EYC41574.1"/>
    <property type="molecule type" value="Genomic_DNA"/>
</dbReference>
<protein>
    <submittedName>
        <fullName evidence="2">Uncharacterized protein</fullName>
    </submittedName>
</protein>
<keyword evidence="3" id="KW-1185">Reference proteome</keyword>
<accession>A0A016WP62</accession>
<feature type="compositionally biased region" description="Polar residues" evidence="1">
    <location>
        <begin position="60"/>
        <end position="70"/>
    </location>
</feature>
<evidence type="ECO:0000313" key="2">
    <source>
        <dbReference type="EMBL" id="EYC41574.1"/>
    </source>
</evidence>
<comment type="caution">
    <text evidence="2">The sequence shown here is derived from an EMBL/GenBank/DDBJ whole genome shotgun (WGS) entry which is preliminary data.</text>
</comment>
<reference evidence="3" key="1">
    <citation type="journal article" date="2015" name="Nat. Genet.">
        <title>The genome and transcriptome of the zoonotic hookworm Ancylostoma ceylanicum identify infection-specific gene families.</title>
        <authorList>
            <person name="Schwarz E.M."/>
            <person name="Hu Y."/>
            <person name="Antoshechkin I."/>
            <person name="Miller M.M."/>
            <person name="Sternberg P.W."/>
            <person name="Aroian R.V."/>
        </authorList>
    </citation>
    <scope>NUCLEOTIDE SEQUENCE</scope>
    <source>
        <strain evidence="3">HY135</strain>
    </source>
</reference>
<dbReference type="Proteomes" id="UP000024635">
    <property type="component" value="Unassembled WGS sequence"/>
</dbReference>
<sequence length="101" mass="10855">MKAHLNKLGKSGNSLEAVKPRTLACTEGVPPTLCRSWVQHVVGEEEAARLKIAVDLNNNNSTSESRARYTSSDESASEDEELSLDSGGGSDVSDLSIYFLL</sequence>
<name>A0A016WP62_9BILA</name>
<organism evidence="2 3">
    <name type="scientific">Ancylostoma ceylanicum</name>
    <dbReference type="NCBI Taxonomy" id="53326"/>
    <lineage>
        <taxon>Eukaryota</taxon>
        <taxon>Metazoa</taxon>
        <taxon>Ecdysozoa</taxon>
        <taxon>Nematoda</taxon>
        <taxon>Chromadorea</taxon>
        <taxon>Rhabditida</taxon>
        <taxon>Rhabditina</taxon>
        <taxon>Rhabditomorpha</taxon>
        <taxon>Strongyloidea</taxon>
        <taxon>Ancylostomatidae</taxon>
        <taxon>Ancylostomatinae</taxon>
        <taxon>Ancylostoma</taxon>
    </lineage>
</organism>
<evidence type="ECO:0000313" key="3">
    <source>
        <dbReference type="Proteomes" id="UP000024635"/>
    </source>
</evidence>
<dbReference type="AlphaFoldDB" id="A0A016WP62"/>
<gene>
    <name evidence="2" type="primary">Acey_s0563.g3508</name>
    <name evidence="2" type="ORF">Y032_0563g3508</name>
</gene>
<proteinExistence type="predicted"/>